<protein>
    <submittedName>
        <fullName evidence="1">Uncharacterized protein</fullName>
    </submittedName>
</protein>
<evidence type="ECO:0000313" key="2">
    <source>
        <dbReference type="Proteomes" id="UP000822688"/>
    </source>
</evidence>
<name>A0A8T0GYH5_CERPU</name>
<organism evidence="1 2">
    <name type="scientific">Ceratodon purpureus</name>
    <name type="common">Fire moss</name>
    <name type="synonym">Dicranum purpureum</name>
    <dbReference type="NCBI Taxonomy" id="3225"/>
    <lineage>
        <taxon>Eukaryota</taxon>
        <taxon>Viridiplantae</taxon>
        <taxon>Streptophyta</taxon>
        <taxon>Embryophyta</taxon>
        <taxon>Bryophyta</taxon>
        <taxon>Bryophytina</taxon>
        <taxon>Bryopsida</taxon>
        <taxon>Dicranidae</taxon>
        <taxon>Pseudoditrichales</taxon>
        <taxon>Ditrichaceae</taxon>
        <taxon>Ceratodon</taxon>
    </lineage>
</organism>
<sequence length="77" mass="8705">MGDYTHRRMVRGVCCDEVCDARILTNCSVLESSISEGCLFVWSLECKFGSPVISRCGSSDLWRVQCCQLPNAFELRH</sequence>
<comment type="caution">
    <text evidence="1">The sequence shown here is derived from an EMBL/GenBank/DDBJ whole genome shotgun (WGS) entry which is preliminary data.</text>
</comment>
<proteinExistence type="predicted"/>
<reference evidence="1" key="1">
    <citation type="submission" date="2020-06" db="EMBL/GenBank/DDBJ databases">
        <title>WGS assembly of Ceratodon purpureus strain R40.</title>
        <authorList>
            <person name="Carey S.B."/>
            <person name="Jenkins J."/>
            <person name="Shu S."/>
            <person name="Lovell J.T."/>
            <person name="Sreedasyam A."/>
            <person name="Maumus F."/>
            <person name="Tiley G.P."/>
            <person name="Fernandez-Pozo N."/>
            <person name="Barry K."/>
            <person name="Chen C."/>
            <person name="Wang M."/>
            <person name="Lipzen A."/>
            <person name="Daum C."/>
            <person name="Saski C.A."/>
            <person name="Payton A.C."/>
            <person name="Mcbreen J.C."/>
            <person name="Conrad R.E."/>
            <person name="Kollar L.M."/>
            <person name="Olsson S."/>
            <person name="Huttunen S."/>
            <person name="Landis J.B."/>
            <person name="Wickett N.J."/>
            <person name="Johnson M.G."/>
            <person name="Rensing S.A."/>
            <person name="Grimwood J."/>
            <person name="Schmutz J."/>
            <person name="Mcdaniel S.F."/>
        </authorList>
    </citation>
    <scope>NUCLEOTIDE SEQUENCE</scope>
    <source>
        <strain evidence="1">R40</strain>
    </source>
</reference>
<accession>A0A8T0GYH5</accession>
<dbReference type="EMBL" id="CM026430">
    <property type="protein sequence ID" value="KAG0562798.1"/>
    <property type="molecule type" value="Genomic_DNA"/>
</dbReference>
<dbReference type="Proteomes" id="UP000822688">
    <property type="component" value="Chromosome 9"/>
</dbReference>
<gene>
    <name evidence="1" type="ORF">KC19_9G171900</name>
</gene>
<keyword evidence="2" id="KW-1185">Reference proteome</keyword>
<evidence type="ECO:0000313" key="1">
    <source>
        <dbReference type="EMBL" id="KAG0562798.1"/>
    </source>
</evidence>
<dbReference type="AlphaFoldDB" id="A0A8T0GYH5"/>